<dbReference type="RefSeq" id="WP_143936668.1">
    <property type="nucleotide sequence ID" value="NZ_VKKG01000001.1"/>
</dbReference>
<dbReference type="SMART" id="SM00116">
    <property type="entry name" value="CBS"/>
    <property type="match status" value="2"/>
</dbReference>
<dbReference type="InterPro" id="IPR000644">
    <property type="entry name" value="CBS_dom"/>
</dbReference>
<dbReference type="OrthoDB" id="9799454at2"/>
<comment type="caution">
    <text evidence="5">The sequence shown here is derived from an EMBL/GenBank/DDBJ whole genome shotgun (WGS) entry which is preliminary data.</text>
</comment>
<evidence type="ECO:0000256" key="2">
    <source>
        <dbReference type="PROSITE-ProRule" id="PRU00703"/>
    </source>
</evidence>
<dbReference type="CDD" id="cd04584">
    <property type="entry name" value="CBS_pair_AcuB_like"/>
    <property type="match status" value="1"/>
</dbReference>
<dbReference type="Proteomes" id="UP000317638">
    <property type="component" value="Unassembled WGS sequence"/>
</dbReference>
<dbReference type="InterPro" id="IPR002912">
    <property type="entry name" value="ACT_dom"/>
</dbReference>
<dbReference type="AlphaFoldDB" id="A0A553K4G7"/>
<keyword evidence="6" id="KW-1185">Reference proteome</keyword>
<dbReference type="InterPro" id="IPR046342">
    <property type="entry name" value="CBS_dom_sf"/>
</dbReference>
<sequence>MFVHQRMTANPFTTTPGTSIPDAAEVMTTRGVRHLPVVDDGRVVGVISLNDIRAALPSKATTLSAQEATYLVAKLNVAKVMSKPAMTIAPSALLEEAAVLMRDEKIEMLPVVDGGRLVAVITESDLLDAFIDVLGFRDHGTRLTIEARDEPGVLSKLTGIMGTHHANIQHLAVHRGHLETSVVVVGVNTLNTDAIEADLAAQGMRVVGRNINR</sequence>
<feature type="domain" description="CBS" evidence="3">
    <location>
        <begin position="7"/>
        <end position="63"/>
    </location>
</feature>
<dbReference type="EMBL" id="VKKG01000001">
    <property type="protein sequence ID" value="TRY19582.1"/>
    <property type="molecule type" value="Genomic_DNA"/>
</dbReference>
<feature type="domain" description="CBS" evidence="3">
    <location>
        <begin position="81"/>
        <end position="139"/>
    </location>
</feature>
<accession>A0A553K4G7</accession>
<dbReference type="Pfam" id="PF00571">
    <property type="entry name" value="CBS"/>
    <property type="match status" value="2"/>
</dbReference>
<name>A0A553K4G7_9ACTN</name>
<dbReference type="Gene3D" id="3.30.70.260">
    <property type="match status" value="1"/>
</dbReference>
<dbReference type="PROSITE" id="PS51671">
    <property type="entry name" value="ACT"/>
    <property type="match status" value="1"/>
</dbReference>
<proteinExistence type="predicted"/>
<evidence type="ECO:0000256" key="1">
    <source>
        <dbReference type="ARBA" id="ARBA00023122"/>
    </source>
</evidence>
<organism evidence="5 6">
    <name type="scientific">Tessaracoccus rhinocerotis</name>
    <dbReference type="NCBI Taxonomy" id="1689449"/>
    <lineage>
        <taxon>Bacteria</taxon>
        <taxon>Bacillati</taxon>
        <taxon>Actinomycetota</taxon>
        <taxon>Actinomycetes</taxon>
        <taxon>Propionibacteriales</taxon>
        <taxon>Propionibacteriaceae</taxon>
        <taxon>Tessaracoccus</taxon>
    </lineage>
</organism>
<keyword evidence="1 2" id="KW-0129">CBS domain</keyword>
<evidence type="ECO:0000313" key="5">
    <source>
        <dbReference type="EMBL" id="TRY19582.1"/>
    </source>
</evidence>
<dbReference type="Pfam" id="PF01842">
    <property type="entry name" value="ACT"/>
    <property type="match status" value="1"/>
</dbReference>
<dbReference type="InterPro" id="IPR045865">
    <property type="entry name" value="ACT-like_dom_sf"/>
</dbReference>
<dbReference type="Gene3D" id="3.10.580.10">
    <property type="entry name" value="CBS-domain"/>
    <property type="match status" value="1"/>
</dbReference>
<dbReference type="SUPFAM" id="SSF55021">
    <property type="entry name" value="ACT-like"/>
    <property type="match status" value="1"/>
</dbReference>
<reference evidence="5 6" key="1">
    <citation type="submission" date="2019-07" db="EMBL/GenBank/DDBJ databases">
        <authorList>
            <person name="Zhou L.-Y."/>
        </authorList>
    </citation>
    <scope>NUCLEOTIDE SEQUENCE [LARGE SCALE GENOMIC DNA]</scope>
    <source>
        <strain evidence="5 6">YIM 101269</strain>
    </source>
</reference>
<feature type="domain" description="ACT" evidence="4">
    <location>
        <begin position="142"/>
        <end position="213"/>
    </location>
</feature>
<dbReference type="PANTHER" id="PTHR43080:SF2">
    <property type="entry name" value="CBS DOMAIN-CONTAINING PROTEIN"/>
    <property type="match status" value="1"/>
</dbReference>
<evidence type="ECO:0000259" key="3">
    <source>
        <dbReference type="PROSITE" id="PS51371"/>
    </source>
</evidence>
<protein>
    <submittedName>
        <fullName evidence="5">CBS domain-containing protein</fullName>
    </submittedName>
</protein>
<dbReference type="PANTHER" id="PTHR43080">
    <property type="entry name" value="CBS DOMAIN-CONTAINING PROTEIN CBSX3, MITOCHONDRIAL"/>
    <property type="match status" value="1"/>
</dbReference>
<dbReference type="SUPFAM" id="SSF54631">
    <property type="entry name" value="CBS-domain pair"/>
    <property type="match status" value="1"/>
</dbReference>
<dbReference type="PROSITE" id="PS51371">
    <property type="entry name" value="CBS"/>
    <property type="match status" value="2"/>
</dbReference>
<dbReference type="InterPro" id="IPR051257">
    <property type="entry name" value="Diverse_CBS-Domain"/>
</dbReference>
<evidence type="ECO:0000259" key="4">
    <source>
        <dbReference type="PROSITE" id="PS51671"/>
    </source>
</evidence>
<gene>
    <name evidence="5" type="ORF">FOJ82_01385</name>
</gene>
<evidence type="ECO:0000313" key="6">
    <source>
        <dbReference type="Proteomes" id="UP000317638"/>
    </source>
</evidence>